<reference evidence="2 3" key="2">
    <citation type="journal article" date="2017" name="Sci. Rep.">
        <title>Ant-infecting Ophiocordyceps genomes reveal a high diversity of potential behavioral manipulation genes and a possible major role for enterotoxins.</title>
        <authorList>
            <person name="de Bekker C."/>
            <person name="Ohm R.A."/>
            <person name="Evans H.C."/>
            <person name="Brachmann A."/>
            <person name="Hughes D.P."/>
        </authorList>
    </citation>
    <scope>NUCLEOTIDE SEQUENCE [LARGE SCALE GENOMIC DNA]</scope>
    <source>
        <strain evidence="2 3">SC16a</strain>
    </source>
</reference>
<sequence>MAGRDQKALTLPQLTGVDPDGSSSSRDTCGWISGRPGKGPSPWLRGSRANEPPWMANSWPERALTCHPGQRCAVDSVLSLVGCCWTPANGACRLSTRCLEGGPRSDARDGGDAARTLDLVCQEQAAPYCKTDVFASDSKLDGFSLLICGTDRRTETAFRFTVVTSTAPSSSIRTETSAAPPTSSSLIPSLTASISTSLVSSLGSNSASSPPPPAQYPASPFSASPLAIAGAILGSVGQFTWRPVES</sequence>
<protein>
    <submittedName>
        <fullName evidence="2">Uncharacterized protein</fullName>
    </submittedName>
</protein>
<evidence type="ECO:0000313" key="2">
    <source>
        <dbReference type="EMBL" id="PFH57257.1"/>
    </source>
</evidence>
<comment type="caution">
    <text evidence="2">The sequence shown here is derived from an EMBL/GenBank/DDBJ whole genome shotgun (WGS) entry which is preliminary data.</text>
</comment>
<keyword evidence="3" id="KW-1185">Reference proteome</keyword>
<name>A0A2A9P8I9_OPHUN</name>
<evidence type="ECO:0000256" key="1">
    <source>
        <dbReference type="SAM" id="MobiDB-lite"/>
    </source>
</evidence>
<dbReference type="EMBL" id="LAZP02000434">
    <property type="protein sequence ID" value="PFH57257.1"/>
    <property type="molecule type" value="Genomic_DNA"/>
</dbReference>
<feature type="region of interest" description="Disordered" evidence="1">
    <location>
        <begin position="1"/>
        <end position="44"/>
    </location>
</feature>
<evidence type="ECO:0000313" key="3">
    <source>
        <dbReference type="Proteomes" id="UP000037136"/>
    </source>
</evidence>
<dbReference type="OrthoDB" id="4924495at2759"/>
<accession>A0A2A9P8I9</accession>
<proteinExistence type="predicted"/>
<dbReference type="Proteomes" id="UP000037136">
    <property type="component" value="Unassembled WGS sequence"/>
</dbReference>
<gene>
    <name evidence="2" type="ORF">XA68_15314</name>
</gene>
<dbReference type="AlphaFoldDB" id="A0A2A9P8I9"/>
<reference evidence="2 3" key="1">
    <citation type="journal article" date="2015" name="BMC Genomics">
        <title>Gene expression during zombie ant biting behavior reflects the complexity underlying fungal parasitic behavioral manipulation.</title>
        <authorList>
            <person name="de Bekker C."/>
            <person name="Ohm R.A."/>
            <person name="Loreto R.G."/>
            <person name="Sebastian A."/>
            <person name="Albert I."/>
            <person name="Merrow M."/>
            <person name="Brachmann A."/>
            <person name="Hughes D.P."/>
        </authorList>
    </citation>
    <scope>NUCLEOTIDE SEQUENCE [LARGE SCALE GENOMIC DNA]</scope>
    <source>
        <strain evidence="2 3">SC16a</strain>
    </source>
</reference>
<organism evidence="2 3">
    <name type="scientific">Ophiocordyceps unilateralis</name>
    <name type="common">Zombie-ant fungus</name>
    <name type="synonym">Torrubia unilateralis</name>
    <dbReference type="NCBI Taxonomy" id="268505"/>
    <lineage>
        <taxon>Eukaryota</taxon>
        <taxon>Fungi</taxon>
        <taxon>Dikarya</taxon>
        <taxon>Ascomycota</taxon>
        <taxon>Pezizomycotina</taxon>
        <taxon>Sordariomycetes</taxon>
        <taxon>Hypocreomycetidae</taxon>
        <taxon>Hypocreales</taxon>
        <taxon>Ophiocordycipitaceae</taxon>
        <taxon>Ophiocordyceps</taxon>
    </lineage>
</organism>